<evidence type="ECO:0000256" key="3">
    <source>
        <dbReference type="ARBA" id="ARBA00022679"/>
    </source>
</evidence>
<dbReference type="InterPro" id="IPR043502">
    <property type="entry name" value="DNA/RNA_pol_sf"/>
</dbReference>
<dbReference type="FunFam" id="3.30.1490.100:FF:000004">
    <property type="entry name" value="DNA polymerase IV"/>
    <property type="match status" value="1"/>
</dbReference>
<comment type="cofactor">
    <cofactor evidence="12">
        <name>Mg(2+)</name>
        <dbReference type="ChEBI" id="CHEBI:18420"/>
    </cofactor>
    <text evidence="12">Binds 2 magnesium ions per subunit.</text>
</comment>
<keyword evidence="4 12" id="KW-0548">Nucleotidyltransferase</keyword>
<evidence type="ECO:0000256" key="9">
    <source>
        <dbReference type="ARBA" id="ARBA00022932"/>
    </source>
</evidence>
<feature type="binding site" evidence="12">
    <location>
        <position position="12"/>
    </location>
    <ligand>
        <name>Mg(2+)</name>
        <dbReference type="ChEBI" id="CHEBI:18420"/>
    </ligand>
</feature>
<dbReference type="SUPFAM" id="SSF100879">
    <property type="entry name" value="Lesion bypass DNA polymerase (Y-family), little finger domain"/>
    <property type="match status" value="1"/>
</dbReference>
<dbReference type="GO" id="GO:0003887">
    <property type="term" value="F:DNA-directed DNA polymerase activity"/>
    <property type="evidence" value="ECO:0007669"/>
    <property type="project" value="UniProtKB-UniRule"/>
</dbReference>
<dbReference type="Pfam" id="PF00817">
    <property type="entry name" value="IMS"/>
    <property type="match status" value="1"/>
</dbReference>
<dbReference type="InterPro" id="IPR043128">
    <property type="entry name" value="Rev_trsase/Diguanyl_cyclase"/>
</dbReference>
<dbReference type="AlphaFoldDB" id="A0A7U9TK35"/>
<evidence type="ECO:0000313" key="14">
    <source>
        <dbReference type="Proteomes" id="UP000620133"/>
    </source>
</evidence>
<keyword evidence="8 12" id="KW-0460">Magnesium</keyword>
<keyword evidence="14" id="KW-1185">Reference proteome</keyword>
<dbReference type="GO" id="GO:0009432">
    <property type="term" value="P:SOS response"/>
    <property type="evidence" value="ECO:0007669"/>
    <property type="project" value="TreeGrafter"/>
</dbReference>
<evidence type="ECO:0000256" key="11">
    <source>
        <dbReference type="ARBA" id="ARBA00049244"/>
    </source>
</evidence>
<keyword evidence="2 12" id="KW-0515">Mutator protein</keyword>
<gene>
    <name evidence="13" type="primary">dinB1</name>
    <name evidence="12" type="synonym">dinB</name>
    <name evidence="13" type="ORF">MPAN_011120</name>
</gene>
<comment type="subunit">
    <text evidence="12">Monomer.</text>
</comment>
<dbReference type="Gene3D" id="3.30.70.270">
    <property type="match status" value="1"/>
</dbReference>
<dbReference type="EMBL" id="AP024412">
    <property type="protein sequence ID" value="BCR36219.1"/>
    <property type="molecule type" value="Genomic_DNA"/>
</dbReference>
<dbReference type="SUPFAM" id="SSF56672">
    <property type="entry name" value="DNA/RNA polymerases"/>
    <property type="match status" value="1"/>
</dbReference>
<evidence type="ECO:0000256" key="7">
    <source>
        <dbReference type="ARBA" id="ARBA00022763"/>
    </source>
</evidence>
<comment type="function">
    <text evidence="12">Poorly processive, error-prone DNA polymerase involved in untargeted mutagenesis. Copies undamaged DNA at stalled replication forks, which arise in vivo from mismatched or misaligned primer ends. These misaligned primers can be extended by PolIV. Exhibits no 3'-5' exonuclease (proofreading) activity. May be involved in translesional synthesis, in conjunction with the beta clamp from PolIII.</text>
</comment>
<dbReference type="InterPro" id="IPR050116">
    <property type="entry name" value="DNA_polymerase-Y"/>
</dbReference>
<dbReference type="InterPro" id="IPR017961">
    <property type="entry name" value="DNA_pol_Y-fam_little_finger"/>
</dbReference>
<proteinExistence type="inferred from homology"/>
<evidence type="ECO:0000256" key="8">
    <source>
        <dbReference type="ARBA" id="ARBA00022842"/>
    </source>
</evidence>
<dbReference type="PANTHER" id="PTHR11076:SF33">
    <property type="entry name" value="DNA POLYMERASE KAPPA"/>
    <property type="match status" value="1"/>
</dbReference>
<comment type="catalytic activity">
    <reaction evidence="11 12">
        <text>DNA(n) + a 2'-deoxyribonucleoside 5'-triphosphate = DNA(n+1) + diphosphate</text>
        <dbReference type="Rhea" id="RHEA:22508"/>
        <dbReference type="Rhea" id="RHEA-COMP:17339"/>
        <dbReference type="Rhea" id="RHEA-COMP:17340"/>
        <dbReference type="ChEBI" id="CHEBI:33019"/>
        <dbReference type="ChEBI" id="CHEBI:61560"/>
        <dbReference type="ChEBI" id="CHEBI:173112"/>
        <dbReference type="EC" id="2.7.7.7"/>
    </reaction>
</comment>
<accession>A0A7U9TK35</accession>
<keyword evidence="6 12" id="KW-0479">Metal-binding</keyword>
<dbReference type="PROSITE" id="PS50173">
    <property type="entry name" value="UMUC"/>
    <property type="match status" value="1"/>
</dbReference>
<keyword evidence="5 12" id="KW-0235">DNA replication</keyword>
<dbReference type="GO" id="GO:0005829">
    <property type="term" value="C:cytosol"/>
    <property type="evidence" value="ECO:0007669"/>
    <property type="project" value="TreeGrafter"/>
</dbReference>
<evidence type="ECO:0000256" key="4">
    <source>
        <dbReference type="ARBA" id="ARBA00022695"/>
    </source>
</evidence>
<dbReference type="GO" id="GO:0003684">
    <property type="term" value="F:damaged DNA binding"/>
    <property type="evidence" value="ECO:0007669"/>
    <property type="project" value="InterPro"/>
</dbReference>
<keyword evidence="10 12" id="KW-0234">DNA repair</keyword>
<keyword evidence="12" id="KW-0238">DNA-binding</keyword>
<keyword evidence="9 12" id="KW-0239">DNA-directed DNA polymerase</keyword>
<sequence length="376" mass="43602">MKNNVKIIFHIDLNAFFCSCAVIKEPYLKDKVFVVGGSSTSRRGVVSTSNYLARKHGIHSAMNMNDAFRLYPKLVVVPIEFKLYRKYSHIFFEYLKTYSDLMLPGSIDEAYVDMTEASKTKHPLELAKEIQQGLYEKHKLPCSIGIAPTLFLAKMASDMQKPMGITVLRKKDIVNKLFNLPIKDMFGIGKKTYPRLMDLGIMTIGDFTKESHKDKILTIMSEQSYQNYLEHILGKSSDIIDPDKYGIAKSISNETTFNYPMDEFDAVFEIIVDQLKTSYQRLVKDELVCRTVGIRLRDTDFNTITRSITFDDYTDDYDIIHDHILNLFEKHYENQPIRLAGVSLSQILQKKDLKIDITLFNYQEFTKREEKLFKKH</sequence>
<reference evidence="13" key="1">
    <citation type="submission" date="2021-01" db="EMBL/GenBank/DDBJ databases">
        <title>Draft genome sequence of Acholeplasmataceae bacterium strain Mahy22.</title>
        <authorList>
            <person name="Watanabe M."/>
            <person name="Kojima H."/>
            <person name="Fukui M."/>
        </authorList>
    </citation>
    <scope>NUCLEOTIDE SEQUENCE</scope>
    <source>
        <strain evidence="13">Mahy22</strain>
    </source>
</reference>
<dbReference type="CDD" id="cd03586">
    <property type="entry name" value="PolY_Pol_IV_kappa"/>
    <property type="match status" value="1"/>
</dbReference>
<dbReference type="HAMAP" id="MF_01113">
    <property type="entry name" value="DNApol_IV"/>
    <property type="match status" value="1"/>
</dbReference>
<protein>
    <recommendedName>
        <fullName evidence="12">DNA polymerase IV</fullName>
        <shortName evidence="12">Pol IV</shortName>
        <ecNumber evidence="12">2.7.7.7</ecNumber>
    </recommendedName>
</protein>
<dbReference type="Gene3D" id="1.10.150.20">
    <property type="entry name" value="5' to 3' exonuclease, C-terminal subdomain"/>
    <property type="match status" value="1"/>
</dbReference>
<comment type="similarity">
    <text evidence="1 12">Belongs to the DNA polymerase type-Y family.</text>
</comment>
<dbReference type="Gene3D" id="3.30.1490.100">
    <property type="entry name" value="DNA polymerase, Y-family, little finger domain"/>
    <property type="match status" value="1"/>
</dbReference>
<comment type="subcellular location">
    <subcellularLocation>
        <location evidence="12">Cytoplasm</location>
    </subcellularLocation>
</comment>
<name>A0A7U9TK35_9MOLU</name>
<dbReference type="GO" id="GO:0000287">
    <property type="term" value="F:magnesium ion binding"/>
    <property type="evidence" value="ECO:0007669"/>
    <property type="project" value="UniProtKB-UniRule"/>
</dbReference>
<evidence type="ECO:0000256" key="1">
    <source>
        <dbReference type="ARBA" id="ARBA00010945"/>
    </source>
</evidence>
<evidence type="ECO:0000256" key="2">
    <source>
        <dbReference type="ARBA" id="ARBA00022457"/>
    </source>
</evidence>
<dbReference type="Proteomes" id="UP000620133">
    <property type="component" value="Chromosome"/>
</dbReference>
<dbReference type="EC" id="2.7.7.7" evidence="12"/>
<keyword evidence="12" id="KW-0963">Cytoplasm</keyword>
<organism evidence="13 14">
    <name type="scientific">Mariniplasma anaerobium</name>
    <dbReference type="NCBI Taxonomy" id="2735436"/>
    <lineage>
        <taxon>Bacteria</taxon>
        <taxon>Bacillati</taxon>
        <taxon>Mycoplasmatota</taxon>
        <taxon>Mollicutes</taxon>
        <taxon>Acholeplasmatales</taxon>
        <taxon>Acholeplasmataceae</taxon>
        <taxon>Mariniplasma</taxon>
    </lineage>
</organism>
<evidence type="ECO:0000256" key="6">
    <source>
        <dbReference type="ARBA" id="ARBA00022723"/>
    </source>
</evidence>
<dbReference type="PANTHER" id="PTHR11076">
    <property type="entry name" value="DNA REPAIR POLYMERASE UMUC / TRANSFERASE FAMILY MEMBER"/>
    <property type="match status" value="1"/>
</dbReference>
<dbReference type="GO" id="GO:0006281">
    <property type="term" value="P:DNA repair"/>
    <property type="evidence" value="ECO:0007669"/>
    <property type="project" value="UniProtKB-UniRule"/>
</dbReference>
<evidence type="ECO:0000256" key="5">
    <source>
        <dbReference type="ARBA" id="ARBA00022705"/>
    </source>
</evidence>
<dbReference type="Pfam" id="PF11799">
    <property type="entry name" value="IMS_C"/>
    <property type="match status" value="1"/>
</dbReference>
<dbReference type="InterPro" id="IPR036775">
    <property type="entry name" value="DNA_pol_Y-fam_lit_finger_sf"/>
</dbReference>
<dbReference type="InterPro" id="IPR001126">
    <property type="entry name" value="UmuC"/>
</dbReference>
<evidence type="ECO:0000256" key="12">
    <source>
        <dbReference type="HAMAP-Rule" id="MF_01113"/>
    </source>
</evidence>
<feature type="active site" evidence="12">
    <location>
        <position position="109"/>
    </location>
</feature>
<keyword evidence="3 12" id="KW-0808">Transferase</keyword>
<dbReference type="GO" id="GO:0042276">
    <property type="term" value="P:error-prone translesion synthesis"/>
    <property type="evidence" value="ECO:0007669"/>
    <property type="project" value="TreeGrafter"/>
</dbReference>
<dbReference type="Gene3D" id="3.40.1170.60">
    <property type="match status" value="1"/>
</dbReference>
<evidence type="ECO:0000256" key="10">
    <source>
        <dbReference type="ARBA" id="ARBA00023204"/>
    </source>
</evidence>
<keyword evidence="7 12" id="KW-0227">DNA damage</keyword>
<evidence type="ECO:0000313" key="13">
    <source>
        <dbReference type="EMBL" id="BCR36219.1"/>
    </source>
</evidence>
<dbReference type="KEGG" id="manr:MPAN_011120"/>
<dbReference type="InterPro" id="IPR022880">
    <property type="entry name" value="DNApol_IV"/>
</dbReference>
<dbReference type="RefSeq" id="WP_176238958.1">
    <property type="nucleotide sequence ID" value="NZ_AP024412.1"/>
</dbReference>
<feature type="site" description="Substrate discrimination" evidence="12">
    <location>
        <position position="17"/>
    </location>
</feature>
<feature type="binding site" evidence="12">
    <location>
        <position position="108"/>
    </location>
    <ligand>
        <name>Mg(2+)</name>
        <dbReference type="ChEBI" id="CHEBI:18420"/>
    </ligand>
</feature>
<dbReference type="GO" id="GO:0006261">
    <property type="term" value="P:DNA-templated DNA replication"/>
    <property type="evidence" value="ECO:0007669"/>
    <property type="project" value="UniProtKB-UniRule"/>
</dbReference>